<dbReference type="Gene3D" id="3.40.710.10">
    <property type="entry name" value="DD-peptidase/beta-lactamase superfamily"/>
    <property type="match status" value="1"/>
</dbReference>
<dbReference type="RefSeq" id="WP_209943742.1">
    <property type="nucleotide sequence ID" value="NZ_JAGGJU010000003.1"/>
</dbReference>
<comment type="similarity">
    <text evidence="3 13">Belongs to the peptidase S11 family.</text>
</comment>
<evidence type="ECO:0000256" key="14">
    <source>
        <dbReference type="SAM" id="SignalP"/>
    </source>
</evidence>
<dbReference type="GO" id="GO:0009002">
    <property type="term" value="F:serine-type D-Ala-D-Ala carboxypeptidase activity"/>
    <property type="evidence" value="ECO:0007669"/>
    <property type="project" value="UniProtKB-EC"/>
</dbReference>
<dbReference type="PANTHER" id="PTHR21581">
    <property type="entry name" value="D-ALANYL-D-ALANINE CARBOXYPEPTIDASE"/>
    <property type="match status" value="1"/>
</dbReference>
<evidence type="ECO:0000313" key="17">
    <source>
        <dbReference type="Proteomes" id="UP000759443"/>
    </source>
</evidence>
<keyword evidence="11" id="KW-0961">Cell wall biogenesis/degradation</keyword>
<gene>
    <name evidence="16" type="ORF">J2Z17_001554</name>
</gene>
<keyword evidence="6" id="KW-0645">Protease</keyword>
<reference evidence="16 17" key="1">
    <citation type="submission" date="2021-03" db="EMBL/GenBank/DDBJ databases">
        <title>Genomic Encyclopedia of Type Strains, Phase IV (KMG-IV): sequencing the most valuable type-strain genomes for metagenomic binning, comparative biology and taxonomic classification.</title>
        <authorList>
            <person name="Goeker M."/>
        </authorList>
    </citation>
    <scope>NUCLEOTIDE SEQUENCE [LARGE SCALE GENOMIC DNA]</scope>
    <source>
        <strain evidence="16 17">DSM 21600</strain>
    </source>
</reference>
<evidence type="ECO:0000256" key="1">
    <source>
        <dbReference type="ARBA" id="ARBA00003217"/>
    </source>
</evidence>
<evidence type="ECO:0000256" key="9">
    <source>
        <dbReference type="ARBA" id="ARBA00022960"/>
    </source>
</evidence>
<dbReference type="InterPro" id="IPR001967">
    <property type="entry name" value="Peptidase_S11_N"/>
</dbReference>
<evidence type="ECO:0000256" key="2">
    <source>
        <dbReference type="ARBA" id="ARBA00004752"/>
    </source>
</evidence>
<keyword evidence="9" id="KW-0133">Cell shape</keyword>
<dbReference type="InterPro" id="IPR037167">
    <property type="entry name" value="Peptidase_S11_C_sf"/>
</dbReference>
<dbReference type="Proteomes" id="UP000759443">
    <property type="component" value="Unassembled WGS sequence"/>
</dbReference>
<dbReference type="EC" id="3.4.16.4" evidence="4"/>
<evidence type="ECO:0000256" key="5">
    <source>
        <dbReference type="ARBA" id="ARBA00022645"/>
    </source>
</evidence>
<dbReference type="InterPro" id="IPR012907">
    <property type="entry name" value="Peptidase_S11_C"/>
</dbReference>
<organism evidence="16 17">
    <name type="scientific">Rhizobium halophytocola</name>
    <dbReference type="NCBI Taxonomy" id="735519"/>
    <lineage>
        <taxon>Bacteria</taxon>
        <taxon>Pseudomonadati</taxon>
        <taxon>Pseudomonadota</taxon>
        <taxon>Alphaproteobacteria</taxon>
        <taxon>Hyphomicrobiales</taxon>
        <taxon>Rhizobiaceae</taxon>
        <taxon>Rhizobium/Agrobacterium group</taxon>
        <taxon>Rhizobium</taxon>
    </lineage>
</organism>
<evidence type="ECO:0000256" key="12">
    <source>
        <dbReference type="ARBA" id="ARBA00034000"/>
    </source>
</evidence>
<dbReference type="Pfam" id="PF00768">
    <property type="entry name" value="Peptidase_S11"/>
    <property type="match status" value="1"/>
</dbReference>
<evidence type="ECO:0000256" key="7">
    <source>
        <dbReference type="ARBA" id="ARBA00022729"/>
    </source>
</evidence>
<dbReference type="InterPro" id="IPR015956">
    <property type="entry name" value="Peniciliin-bd_prot_C_sf"/>
</dbReference>
<dbReference type="PANTHER" id="PTHR21581:SF6">
    <property type="entry name" value="TRAFFICKING PROTEIN PARTICLE COMPLEX SUBUNIT 12"/>
    <property type="match status" value="1"/>
</dbReference>
<dbReference type="EMBL" id="JAGGJU010000003">
    <property type="protein sequence ID" value="MBP1850133.1"/>
    <property type="molecule type" value="Genomic_DNA"/>
</dbReference>
<evidence type="ECO:0000256" key="6">
    <source>
        <dbReference type="ARBA" id="ARBA00022670"/>
    </source>
</evidence>
<dbReference type="Pfam" id="PF07943">
    <property type="entry name" value="PBP5_C"/>
    <property type="match status" value="1"/>
</dbReference>
<comment type="caution">
    <text evidence="16">The sequence shown here is derived from an EMBL/GenBank/DDBJ whole genome shotgun (WGS) entry which is preliminary data.</text>
</comment>
<name>A0ABS4DWQ5_9HYPH</name>
<evidence type="ECO:0000256" key="8">
    <source>
        <dbReference type="ARBA" id="ARBA00022801"/>
    </source>
</evidence>
<evidence type="ECO:0000256" key="3">
    <source>
        <dbReference type="ARBA" id="ARBA00007164"/>
    </source>
</evidence>
<evidence type="ECO:0000313" key="16">
    <source>
        <dbReference type="EMBL" id="MBP1850133.1"/>
    </source>
</evidence>
<evidence type="ECO:0000256" key="11">
    <source>
        <dbReference type="ARBA" id="ARBA00023316"/>
    </source>
</evidence>
<dbReference type="SUPFAM" id="SSF56601">
    <property type="entry name" value="beta-lactamase/transpeptidase-like"/>
    <property type="match status" value="1"/>
</dbReference>
<comment type="pathway">
    <text evidence="2">Cell wall biogenesis; peptidoglycan biosynthesis.</text>
</comment>
<comment type="catalytic activity">
    <reaction evidence="12">
        <text>Preferential cleavage: (Ac)2-L-Lys-D-Ala-|-D-Ala. Also transpeptidation of peptidyl-alanyl moieties that are N-acyl substituents of D-alanine.</text>
        <dbReference type="EC" id="3.4.16.4"/>
    </reaction>
</comment>
<keyword evidence="17" id="KW-1185">Reference proteome</keyword>
<accession>A0ABS4DWQ5</accession>
<feature type="signal peptide" evidence="14">
    <location>
        <begin position="1"/>
        <end position="23"/>
    </location>
</feature>
<dbReference type="SMART" id="SM00936">
    <property type="entry name" value="PBP5_C"/>
    <property type="match status" value="1"/>
</dbReference>
<keyword evidence="5 16" id="KW-0121">Carboxypeptidase</keyword>
<keyword evidence="10" id="KW-0573">Peptidoglycan synthesis</keyword>
<protein>
    <recommendedName>
        <fullName evidence="4">serine-type D-Ala-D-Ala carboxypeptidase</fullName>
        <ecNumber evidence="4">3.4.16.4</ecNumber>
    </recommendedName>
</protein>
<keyword evidence="8 16" id="KW-0378">Hydrolase</keyword>
<feature type="domain" description="Peptidase S11 D-Ala-D-Ala carboxypeptidase A C-terminal" evidence="15">
    <location>
        <begin position="277"/>
        <end position="367"/>
    </location>
</feature>
<dbReference type="Gene3D" id="2.60.410.10">
    <property type="entry name" value="D-Ala-D-Ala carboxypeptidase, C-terminal domain"/>
    <property type="match status" value="1"/>
</dbReference>
<evidence type="ECO:0000256" key="4">
    <source>
        <dbReference type="ARBA" id="ARBA00012448"/>
    </source>
</evidence>
<proteinExistence type="inferred from homology"/>
<keyword evidence="7 14" id="KW-0732">Signal</keyword>
<evidence type="ECO:0000256" key="13">
    <source>
        <dbReference type="RuleBase" id="RU004016"/>
    </source>
</evidence>
<dbReference type="SUPFAM" id="SSF69189">
    <property type="entry name" value="Penicillin-binding protein associated domain"/>
    <property type="match status" value="1"/>
</dbReference>
<evidence type="ECO:0000259" key="15">
    <source>
        <dbReference type="SMART" id="SM00936"/>
    </source>
</evidence>
<sequence>MPPRLAVPATFILCLLTAFPAAAAVIGDFQPKAGNVLLIEASTGTVLLSKDEDAIIPPASLTKMMVADVVFEALKSGEITPDTTYKVSEHAWRTGGAPSHTATMFAALKSEIRVEDLIKGVIVQMANDGCIILAEGMDGSEAKFAARMTARAKELGLAHTAFANATGLPAPGNKTTIADMVKLARHLQETYPDFYQIYAQPDFEWNKIFQRNKNPLLSHGLGVDGLVTGYAEEAGYGLVVSALHDGNRFFLGLSGLDNEADRRDEADRILRWAEGSFERRRVFQAGDVVGQASVYGGASGDVDLAADGPVDVFVPANDPALLDARIVYHWPLKAPVARDAAVGRLQISLNDHVLREVPLKTIETVPRGKLWQRSLDALVEGLFFWL</sequence>
<dbReference type="PRINTS" id="PR00725">
    <property type="entry name" value="DADACBPTASE1"/>
</dbReference>
<dbReference type="InterPro" id="IPR012338">
    <property type="entry name" value="Beta-lactam/transpept-like"/>
</dbReference>
<comment type="function">
    <text evidence="1">Removes C-terminal D-alanyl residues from sugar-peptide cell wall precursors.</text>
</comment>
<evidence type="ECO:0000256" key="10">
    <source>
        <dbReference type="ARBA" id="ARBA00022984"/>
    </source>
</evidence>
<feature type="chain" id="PRO_5045088702" description="serine-type D-Ala-D-Ala carboxypeptidase" evidence="14">
    <location>
        <begin position="24"/>
        <end position="386"/>
    </location>
</feature>
<dbReference type="InterPro" id="IPR018044">
    <property type="entry name" value="Peptidase_S11"/>
</dbReference>